<keyword evidence="2" id="KW-1185">Reference proteome</keyword>
<evidence type="ECO:0000313" key="1">
    <source>
        <dbReference type="EMBL" id="CAB4308674.1"/>
    </source>
</evidence>
<proteinExistence type="predicted"/>
<dbReference type="OrthoDB" id="10434659at2759"/>
<evidence type="ECO:0000313" key="2">
    <source>
        <dbReference type="Proteomes" id="UP000507245"/>
    </source>
</evidence>
<dbReference type="AlphaFoldDB" id="A0A6J5XC25"/>
<accession>A0A6J5XC25</accession>
<sequence length="156" mass="17740">MQGGGLPCRVVGAHPWWSGLPFKVVGNHARWLALIHDGRVCHVKWQATIPSTKEHEIEEVEGTWYRSCLDKWMRWSLEICRRAPSLDAPCSERRHLGVFIVAWLEQQVRCVVIEKGILHVSQALFRPRDEGLPPIGTDFLVGLLVAQGVSRSITKW</sequence>
<name>A0A6J5XC25_PRUAR</name>
<gene>
    <name evidence="1" type="ORF">ORAREDHAP_LOCUS28414</name>
</gene>
<dbReference type="EMBL" id="CAEKKB010000004">
    <property type="protein sequence ID" value="CAB4308674.1"/>
    <property type="molecule type" value="Genomic_DNA"/>
</dbReference>
<protein>
    <submittedName>
        <fullName evidence="1">Uncharacterized protein</fullName>
    </submittedName>
</protein>
<reference evidence="2" key="1">
    <citation type="journal article" date="2020" name="Genome Biol.">
        <title>Gamete binning: chromosome-level and haplotype-resolved genome assembly enabled by high-throughput single-cell sequencing of gamete genomes.</title>
        <authorList>
            <person name="Campoy J.A."/>
            <person name="Sun H."/>
            <person name="Goel M."/>
            <person name="Jiao W.-B."/>
            <person name="Folz-Donahue K."/>
            <person name="Wang N."/>
            <person name="Rubio M."/>
            <person name="Liu C."/>
            <person name="Kukat C."/>
            <person name="Ruiz D."/>
            <person name="Huettel B."/>
            <person name="Schneeberger K."/>
        </authorList>
    </citation>
    <scope>NUCLEOTIDE SEQUENCE [LARGE SCALE GENOMIC DNA]</scope>
    <source>
        <strain evidence="2">cv. Rojo Pasion</strain>
    </source>
</reference>
<organism evidence="1 2">
    <name type="scientific">Prunus armeniaca</name>
    <name type="common">Apricot</name>
    <name type="synonym">Armeniaca vulgaris</name>
    <dbReference type="NCBI Taxonomy" id="36596"/>
    <lineage>
        <taxon>Eukaryota</taxon>
        <taxon>Viridiplantae</taxon>
        <taxon>Streptophyta</taxon>
        <taxon>Embryophyta</taxon>
        <taxon>Tracheophyta</taxon>
        <taxon>Spermatophyta</taxon>
        <taxon>Magnoliopsida</taxon>
        <taxon>eudicotyledons</taxon>
        <taxon>Gunneridae</taxon>
        <taxon>Pentapetalae</taxon>
        <taxon>rosids</taxon>
        <taxon>fabids</taxon>
        <taxon>Rosales</taxon>
        <taxon>Rosaceae</taxon>
        <taxon>Amygdaloideae</taxon>
        <taxon>Amygdaleae</taxon>
        <taxon>Prunus</taxon>
    </lineage>
</organism>
<dbReference type="Proteomes" id="UP000507245">
    <property type="component" value="Unassembled WGS sequence"/>
</dbReference>